<dbReference type="OrthoDB" id="5864036at2759"/>
<dbReference type="STRING" id="1611254.A0A2G5UDP3"/>
<dbReference type="PANTHER" id="PTHR23062:SF3">
    <property type="entry name" value="ANF_RECEPTOR DOMAIN-CONTAINING PROTEIN-RELATED"/>
    <property type="match status" value="1"/>
</dbReference>
<dbReference type="PROSITE" id="PS50041">
    <property type="entry name" value="C_TYPE_LECTIN_2"/>
    <property type="match status" value="1"/>
</dbReference>
<gene>
    <name evidence="2" type="primary">Cni-Y54G2A.7</name>
    <name evidence="2" type="synonym">Cnig_chr_IV.g16216</name>
    <name evidence="2" type="ORF">B9Z55_016216</name>
</gene>
<reference evidence="3" key="1">
    <citation type="submission" date="2017-10" db="EMBL/GenBank/DDBJ databases">
        <title>Rapid genome shrinkage in a self-fertile nematode reveals novel sperm competition proteins.</title>
        <authorList>
            <person name="Yin D."/>
            <person name="Schwarz E.M."/>
            <person name="Thomas C.G."/>
            <person name="Felde R.L."/>
            <person name="Korf I.F."/>
            <person name="Cutter A.D."/>
            <person name="Schartner C.M."/>
            <person name="Ralston E.J."/>
            <person name="Meyer B.J."/>
            <person name="Haag E.S."/>
        </authorList>
    </citation>
    <scope>NUCLEOTIDE SEQUENCE [LARGE SCALE GENOMIC DNA]</scope>
    <source>
        <strain evidence="3">JU1422</strain>
    </source>
</reference>
<dbReference type="InterPro" id="IPR016187">
    <property type="entry name" value="CTDL_fold"/>
</dbReference>
<dbReference type="GO" id="GO:0045087">
    <property type="term" value="P:innate immune response"/>
    <property type="evidence" value="ECO:0007669"/>
    <property type="project" value="TreeGrafter"/>
</dbReference>
<dbReference type="CDD" id="cd00037">
    <property type="entry name" value="CLECT"/>
    <property type="match status" value="1"/>
</dbReference>
<organism evidence="2 3">
    <name type="scientific">Caenorhabditis nigoni</name>
    <dbReference type="NCBI Taxonomy" id="1611254"/>
    <lineage>
        <taxon>Eukaryota</taxon>
        <taxon>Metazoa</taxon>
        <taxon>Ecdysozoa</taxon>
        <taxon>Nematoda</taxon>
        <taxon>Chromadorea</taxon>
        <taxon>Rhabditida</taxon>
        <taxon>Rhabditina</taxon>
        <taxon>Rhabditomorpha</taxon>
        <taxon>Rhabditoidea</taxon>
        <taxon>Rhabditidae</taxon>
        <taxon>Peloderinae</taxon>
        <taxon>Caenorhabditis</taxon>
    </lineage>
</organism>
<proteinExistence type="predicted"/>
<sequence>MPYKTLPSSYHLEFFQTHKYRLHSLNCFQSHMKCVFLALFVSVVASQSCYESSDRLIGSRCYKFINQKLSWQDAWNWCHSRTSYLATVDNTSNNFVASSARTIFNDNEGKFWIGLSRSNNKWYWDDGTPFAWFNWETQNSQNYATESIKNGKWNAYTPDTRLNFVCSYFPGGGPASTIPPDTSTAPTTTPDPGTTSYVTPTGIFF</sequence>
<dbReference type="EMBL" id="PDUG01000004">
    <property type="protein sequence ID" value="PIC37668.1"/>
    <property type="molecule type" value="Genomic_DNA"/>
</dbReference>
<dbReference type="PANTHER" id="PTHR23062">
    <property type="entry name" value="HYPOTHETICAL PROTEIN C.ELEGANS"/>
    <property type="match status" value="1"/>
</dbReference>
<evidence type="ECO:0000313" key="2">
    <source>
        <dbReference type="EMBL" id="PIC37668.1"/>
    </source>
</evidence>
<dbReference type="Proteomes" id="UP000230233">
    <property type="component" value="Chromosome IV"/>
</dbReference>
<dbReference type="AlphaFoldDB" id="A0A2G5UDP3"/>
<dbReference type="Pfam" id="PF00059">
    <property type="entry name" value="Lectin_C"/>
    <property type="match status" value="1"/>
</dbReference>
<comment type="caution">
    <text evidence="2">The sequence shown here is derived from an EMBL/GenBank/DDBJ whole genome shotgun (WGS) entry which is preliminary data.</text>
</comment>
<evidence type="ECO:0000313" key="3">
    <source>
        <dbReference type="Proteomes" id="UP000230233"/>
    </source>
</evidence>
<keyword evidence="3" id="KW-1185">Reference proteome</keyword>
<accession>A0A2G5UDP3</accession>
<evidence type="ECO:0000259" key="1">
    <source>
        <dbReference type="PROSITE" id="PS50041"/>
    </source>
</evidence>
<protein>
    <recommendedName>
        <fullName evidence="1">C-type lectin domain-containing protein</fullName>
    </recommendedName>
</protein>
<feature type="domain" description="C-type lectin" evidence="1">
    <location>
        <begin position="57"/>
        <end position="167"/>
    </location>
</feature>
<dbReference type="SUPFAM" id="SSF56436">
    <property type="entry name" value="C-type lectin-like"/>
    <property type="match status" value="1"/>
</dbReference>
<dbReference type="InterPro" id="IPR016186">
    <property type="entry name" value="C-type_lectin-like/link_sf"/>
</dbReference>
<name>A0A2G5UDP3_9PELO</name>
<dbReference type="Gene3D" id="3.10.100.10">
    <property type="entry name" value="Mannose-Binding Protein A, subunit A"/>
    <property type="match status" value="1"/>
</dbReference>
<dbReference type="InterPro" id="IPR001304">
    <property type="entry name" value="C-type_lectin-like"/>
</dbReference>
<dbReference type="SMART" id="SM00034">
    <property type="entry name" value="CLECT"/>
    <property type="match status" value="1"/>
</dbReference>